<dbReference type="InterPro" id="IPR002347">
    <property type="entry name" value="SDR_fam"/>
</dbReference>
<dbReference type="AlphaFoldDB" id="A0A7N8XQM1"/>
<dbReference type="FunFam" id="3.40.50.720:FF:000137">
    <property type="entry name" value="Hydroxysteroid (17-beta) dehydrogenase 3"/>
    <property type="match status" value="1"/>
</dbReference>
<dbReference type="InterPro" id="IPR036291">
    <property type="entry name" value="NAD(P)-bd_dom_sf"/>
</dbReference>
<dbReference type="GeneTree" id="ENSGT00940000163913"/>
<evidence type="ECO:0000256" key="1">
    <source>
        <dbReference type="ARBA" id="ARBA00004240"/>
    </source>
</evidence>
<reference evidence="6" key="2">
    <citation type="submission" date="2025-09" db="UniProtKB">
        <authorList>
            <consortium name="Ensembl"/>
        </authorList>
    </citation>
    <scope>IDENTIFICATION</scope>
</reference>
<keyword evidence="4" id="KW-0560">Oxidoreductase</keyword>
<evidence type="ECO:0000313" key="6">
    <source>
        <dbReference type="Ensembl" id="ENSMAMP00000053117.1"/>
    </source>
</evidence>
<proteinExistence type="inferred from homology"/>
<evidence type="ECO:0000256" key="3">
    <source>
        <dbReference type="ARBA" id="ARBA00022955"/>
    </source>
</evidence>
<dbReference type="PRINTS" id="PR00080">
    <property type="entry name" value="SDRFAMILY"/>
</dbReference>
<dbReference type="GO" id="GO:0006694">
    <property type="term" value="P:steroid biosynthetic process"/>
    <property type="evidence" value="ECO:0007669"/>
    <property type="project" value="UniProtKB-KW"/>
</dbReference>
<sequence length="337" mass="38064">QLLMQAHNEDRLFHWIQKLCCKMSFSDVLATIGGLTVAFYLLKLSWTCCCGLREYFLSKLWQVNLRRYGQWAVVTGATSGIGKAYACELARRGLNVALVSRSAKKLQEVAREIEKQYGRKTRTIQVDFTEGHSIYPAIAEQLQGLEIGILVNNVGMVYSDCFTYFLDVPDAGQVISLIQIKMTLWTFIFHLLHRKTGLIINISSEAGIRPQPLLSLYCATKIFVTYFSQCLHAEYKSMGITVQCVAPFIVSTKMTNMKVNSFVKSAPEFAHDALNTVGHSNYTSGCLSHALQDMALAILLPDWIRMSSFLIIKLANQAKRIKSERRVCKENLKIKLK</sequence>
<dbReference type="PANTHER" id="PTHR43899:SF10">
    <property type="entry name" value="20BETA-HYDROXYSTEROID DEHYDROGENASE TYPE 2"/>
    <property type="match status" value="1"/>
</dbReference>
<protein>
    <submittedName>
        <fullName evidence="6">Hydroxysteroid (20-beta) dehydrogenase 2</fullName>
    </submittedName>
</protein>
<dbReference type="PRINTS" id="PR00081">
    <property type="entry name" value="GDHRDH"/>
</dbReference>
<evidence type="ECO:0000256" key="5">
    <source>
        <dbReference type="RuleBase" id="RU000363"/>
    </source>
</evidence>
<comment type="subcellular location">
    <subcellularLocation>
        <location evidence="1">Endoplasmic reticulum</location>
    </subcellularLocation>
</comment>
<keyword evidence="3" id="KW-0752">Steroid biosynthesis</keyword>
<reference evidence="6" key="1">
    <citation type="submission" date="2025-08" db="UniProtKB">
        <authorList>
            <consortium name="Ensembl"/>
        </authorList>
    </citation>
    <scope>IDENTIFICATION</scope>
</reference>
<comment type="similarity">
    <text evidence="5">Belongs to the short-chain dehydrogenases/reductases (SDR) family.</text>
</comment>
<dbReference type="GO" id="GO:0033555">
    <property type="term" value="P:multicellular organismal response to stress"/>
    <property type="evidence" value="ECO:0007669"/>
    <property type="project" value="Ensembl"/>
</dbReference>
<keyword evidence="2" id="KW-0521">NADP</keyword>
<accession>A0A7N8XQM1</accession>
<organism evidence="6 7">
    <name type="scientific">Mastacembelus armatus</name>
    <name type="common">zig-zag eel</name>
    <dbReference type="NCBI Taxonomy" id="205130"/>
    <lineage>
        <taxon>Eukaryota</taxon>
        <taxon>Metazoa</taxon>
        <taxon>Chordata</taxon>
        <taxon>Craniata</taxon>
        <taxon>Vertebrata</taxon>
        <taxon>Euteleostomi</taxon>
        <taxon>Actinopterygii</taxon>
        <taxon>Neopterygii</taxon>
        <taxon>Teleostei</taxon>
        <taxon>Neoteleostei</taxon>
        <taxon>Acanthomorphata</taxon>
        <taxon>Anabantaria</taxon>
        <taxon>Synbranchiformes</taxon>
        <taxon>Mastacembelidae</taxon>
        <taxon>Mastacembelus</taxon>
    </lineage>
</organism>
<evidence type="ECO:0000256" key="4">
    <source>
        <dbReference type="ARBA" id="ARBA00023002"/>
    </source>
</evidence>
<dbReference type="SUPFAM" id="SSF51735">
    <property type="entry name" value="NAD(P)-binding Rossmann-fold domains"/>
    <property type="match status" value="1"/>
</dbReference>
<keyword evidence="3" id="KW-0443">Lipid metabolism</keyword>
<dbReference type="CDD" id="cd05356">
    <property type="entry name" value="17beta-HSD1_like_SDR_c"/>
    <property type="match status" value="1"/>
</dbReference>
<dbReference type="Pfam" id="PF00106">
    <property type="entry name" value="adh_short"/>
    <property type="match status" value="1"/>
</dbReference>
<keyword evidence="7" id="KW-1185">Reference proteome</keyword>
<dbReference type="Ensembl" id="ENSMAMT00000042650.1">
    <property type="protein sequence ID" value="ENSMAMP00000053117.1"/>
    <property type="gene ID" value="ENSMAMG00000015190.2"/>
</dbReference>
<dbReference type="GO" id="GO:0047044">
    <property type="term" value="F:androstan-3-alpha,17-beta-diol dehydrogenase (NAD+) activity"/>
    <property type="evidence" value="ECO:0007669"/>
    <property type="project" value="Ensembl"/>
</dbReference>
<evidence type="ECO:0000313" key="7">
    <source>
        <dbReference type="Proteomes" id="UP000261640"/>
    </source>
</evidence>
<name>A0A7N8XQM1_9TELE</name>
<dbReference type="GO" id="GO:0005783">
    <property type="term" value="C:endoplasmic reticulum"/>
    <property type="evidence" value="ECO:0007669"/>
    <property type="project" value="UniProtKB-SubCell"/>
</dbReference>
<dbReference type="InParanoid" id="A0A7N8XQM1"/>
<dbReference type="InterPro" id="IPR020904">
    <property type="entry name" value="Sc_DH/Rdtase_CS"/>
</dbReference>
<dbReference type="InterPro" id="IPR051019">
    <property type="entry name" value="VLCFA-Steroid_DH"/>
</dbReference>
<dbReference type="FunCoup" id="A0A7N8XQM1">
    <property type="interactions" value="627"/>
</dbReference>
<dbReference type="Gene3D" id="3.40.50.720">
    <property type="entry name" value="NAD(P)-binding Rossmann-like Domain"/>
    <property type="match status" value="1"/>
</dbReference>
<keyword evidence="3" id="KW-0444">Lipid biosynthesis</keyword>
<dbReference type="PANTHER" id="PTHR43899">
    <property type="entry name" value="RH59310P"/>
    <property type="match status" value="1"/>
</dbReference>
<dbReference type="Proteomes" id="UP000261640">
    <property type="component" value="Unplaced"/>
</dbReference>
<dbReference type="PROSITE" id="PS00061">
    <property type="entry name" value="ADH_SHORT"/>
    <property type="match status" value="1"/>
</dbReference>
<evidence type="ECO:0000256" key="2">
    <source>
        <dbReference type="ARBA" id="ARBA00022857"/>
    </source>
</evidence>